<dbReference type="SUPFAM" id="SSF51735">
    <property type="entry name" value="NAD(P)-binding Rossmann-fold domains"/>
    <property type="match status" value="1"/>
</dbReference>
<evidence type="ECO:0000256" key="3">
    <source>
        <dbReference type="RuleBase" id="RU000363"/>
    </source>
</evidence>
<keyword evidence="5" id="KW-1185">Reference proteome</keyword>
<dbReference type="PROSITE" id="PS00061">
    <property type="entry name" value="ADH_SHORT"/>
    <property type="match status" value="1"/>
</dbReference>
<evidence type="ECO:0000313" key="4">
    <source>
        <dbReference type="EMBL" id="AXK37310.1"/>
    </source>
</evidence>
<dbReference type="KEGG" id="sarm:DVA86_13115"/>
<dbReference type="Proteomes" id="UP000254425">
    <property type="component" value="Chromosome"/>
</dbReference>
<dbReference type="NCBIfam" id="NF005881">
    <property type="entry name" value="PRK07832.1"/>
    <property type="match status" value="1"/>
</dbReference>
<evidence type="ECO:0000256" key="1">
    <source>
        <dbReference type="ARBA" id="ARBA00006484"/>
    </source>
</evidence>
<evidence type="ECO:0000256" key="2">
    <source>
        <dbReference type="ARBA" id="ARBA00023002"/>
    </source>
</evidence>
<name>A0A345Y094_9ACTN</name>
<reference evidence="4 5" key="1">
    <citation type="submission" date="2018-07" db="EMBL/GenBank/DDBJ databases">
        <title>Draft genome of the type strain Streptomyces armeniacus ATCC 15676.</title>
        <authorList>
            <person name="Labana P."/>
            <person name="Gosse J.T."/>
            <person name="Boddy C.N."/>
        </authorList>
    </citation>
    <scope>NUCLEOTIDE SEQUENCE [LARGE SCALE GENOMIC DNA]</scope>
    <source>
        <strain evidence="4 5">ATCC 15676</strain>
    </source>
</reference>
<dbReference type="AlphaFoldDB" id="A0A345Y094"/>
<dbReference type="PRINTS" id="PR00081">
    <property type="entry name" value="GDHRDH"/>
</dbReference>
<dbReference type="GO" id="GO:0016491">
    <property type="term" value="F:oxidoreductase activity"/>
    <property type="evidence" value="ECO:0007669"/>
    <property type="project" value="UniProtKB-KW"/>
</dbReference>
<dbReference type="InterPro" id="IPR002347">
    <property type="entry name" value="SDR_fam"/>
</dbReference>
<dbReference type="GO" id="GO:0016020">
    <property type="term" value="C:membrane"/>
    <property type="evidence" value="ECO:0007669"/>
    <property type="project" value="TreeGrafter"/>
</dbReference>
<dbReference type="InterPro" id="IPR020904">
    <property type="entry name" value="Sc_DH/Rdtase_CS"/>
</dbReference>
<dbReference type="Pfam" id="PF00106">
    <property type="entry name" value="adh_short"/>
    <property type="match status" value="1"/>
</dbReference>
<accession>A0A345Y094</accession>
<comment type="similarity">
    <text evidence="1 3">Belongs to the short-chain dehydrogenases/reductases (SDR) family.</text>
</comment>
<sequence length="295" mass="31126">MKDLGRRRVFITGAAGGIGRATAERAAAEGAVLLLTDLDAEGLDATVDAVRAAGGTVAYARAADISSYEQVRAMADEIHDSGPGGPVDVVMNIAGISAWGTVQTLEHRHWRALVEVDLMGPVHVIESFLPAMVAAGRGGHLVNVSSAAGLIGLPWHAAYSAAKFGLRGISEVLRFDLRPHRIGVTLVCPGAVATPLTETVEIAGVDRDSPRMRRLRAAFRARAASPEHVAGRILDGVRDGRYLVHTSRGVRVLYALQRVAPPLYVLAMRAANRAATRLLRPAVRTAPRPAGGDAP</sequence>
<dbReference type="CDD" id="cd05233">
    <property type="entry name" value="SDR_c"/>
    <property type="match status" value="1"/>
</dbReference>
<dbReference type="PRINTS" id="PR00080">
    <property type="entry name" value="SDRFAMILY"/>
</dbReference>
<protein>
    <submittedName>
        <fullName evidence="4">Short chain dehydrogenase</fullName>
    </submittedName>
</protein>
<dbReference type="PANTHER" id="PTHR44196:SF1">
    <property type="entry name" value="DEHYDROGENASE_REDUCTASE SDR FAMILY MEMBER 7B"/>
    <property type="match status" value="1"/>
</dbReference>
<keyword evidence="2" id="KW-0560">Oxidoreductase</keyword>
<evidence type="ECO:0000313" key="5">
    <source>
        <dbReference type="Proteomes" id="UP000254425"/>
    </source>
</evidence>
<proteinExistence type="inferred from homology"/>
<dbReference type="InterPro" id="IPR036291">
    <property type="entry name" value="NAD(P)-bd_dom_sf"/>
</dbReference>
<dbReference type="EMBL" id="CP031320">
    <property type="protein sequence ID" value="AXK37310.1"/>
    <property type="molecule type" value="Genomic_DNA"/>
</dbReference>
<organism evidence="4 5">
    <name type="scientific">Streptomyces armeniacus</name>
    <dbReference type="NCBI Taxonomy" id="83291"/>
    <lineage>
        <taxon>Bacteria</taxon>
        <taxon>Bacillati</taxon>
        <taxon>Actinomycetota</taxon>
        <taxon>Actinomycetes</taxon>
        <taxon>Kitasatosporales</taxon>
        <taxon>Streptomycetaceae</taxon>
        <taxon>Streptomyces</taxon>
    </lineage>
</organism>
<dbReference type="PANTHER" id="PTHR44196">
    <property type="entry name" value="DEHYDROGENASE/REDUCTASE SDR FAMILY MEMBER 7B"/>
    <property type="match status" value="1"/>
</dbReference>
<dbReference type="Gene3D" id="3.40.50.720">
    <property type="entry name" value="NAD(P)-binding Rossmann-like Domain"/>
    <property type="match status" value="1"/>
</dbReference>
<gene>
    <name evidence="4" type="ORF">DVA86_13115</name>
</gene>